<dbReference type="RefSeq" id="WP_137906235.1">
    <property type="nucleotide sequence ID" value="NZ_BJCF01000001.1"/>
</dbReference>
<sequence>MNDYPPIILTDSSILFAYYSVQDNYHKSVCNFFEQCSSELITTIPCVTEVMYLLSRDYRTQNEFLNDLAQKLYRCIPLIPEDFTRIRELNQQYADLPGDFADLSLITISERLNISSIITLDSDFDIYRSYRKQPFERVYLDLQR</sequence>
<proteinExistence type="predicted"/>
<dbReference type="Pfam" id="PF01850">
    <property type="entry name" value="PIN"/>
    <property type="match status" value="1"/>
</dbReference>
<dbReference type="OrthoDB" id="425811at2"/>
<name>A0A480A683_9CYAN</name>
<accession>A0A480A683</accession>
<organism evidence="2 3">
    <name type="scientific">Dolichospermum planctonicum</name>
    <dbReference type="NCBI Taxonomy" id="136072"/>
    <lineage>
        <taxon>Bacteria</taxon>
        <taxon>Bacillati</taxon>
        <taxon>Cyanobacteriota</taxon>
        <taxon>Cyanophyceae</taxon>
        <taxon>Nostocales</taxon>
        <taxon>Aphanizomenonaceae</taxon>
        <taxon>Dolichospermum</taxon>
    </lineage>
</organism>
<evidence type="ECO:0000259" key="1">
    <source>
        <dbReference type="Pfam" id="PF01850"/>
    </source>
</evidence>
<dbReference type="Gene3D" id="3.40.50.1010">
    <property type="entry name" value="5'-nuclease"/>
    <property type="match status" value="1"/>
</dbReference>
<feature type="domain" description="PIN" evidence="1">
    <location>
        <begin position="8"/>
        <end position="125"/>
    </location>
</feature>
<dbReference type="AlphaFoldDB" id="A0A480A683"/>
<reference evidence="3" key="1">
    <citation type="submission" date="2019-02" db="EMBL/GenBank/DDBJ databases">
        <title>Draft genome sequence of Dolichospermum planctonicum NIES-80.</title>
        <authorList>
            <person name="Yamaguchi H."/>
            <person name="Suzuki S."/>
            <person name="Kawachi M."/>
        </authorList>
    </citation>
    <scope>NUCLEOTIDE SEQUENCE [LARGE SCALE GENOMIC DNA]</scope>
    <source>
        <strain evidence="3">NIES-80</strain>
    </source>
</reference>
<comment type="caution">
    <text evidence="2">The sequence shown here is derived from an EMBL/GenBank/DDBJ whole genome shotgun (WGS) entry which is preliminary data.</text>
</comment>
<dbReference type="InterPro" id="IPR002716">
    <property type="entry name" value="PIN_dom"/>
</dbReference>
<dbReference type="Proteomes" id="UP000299367">
    <property type="component" value="Unassembled WGS sequence"/>
</dbReference>
<gene>
    <name evidence="2" type="ORF">NIES80_00430</name>
</gene>
<protein>
    <submittedName>
        <fullName evidence="2">PilT protein domain protein</fullName>
    </submittedName>
</protein>
<evidence type="ECO:0000313" key="2">
    <source>
        <dbReference type="EMBL" id="GCL40359.1"/>
    </source>
</evidence>
<evidence type="ECO:0000313" key="3">
    <source>
        <dbReference type="Proteomes" id="UP000299367"/>
    </source>
</evidence>
<dbReference type="SUPFAM" id="SSF88723">
    <property type="entry name" value="PIN domain-like"/>
    <property type="match status" value="1"/>
</dbReference>
<dbReference type="EMBL" id="BJCF01000001">
    <property type="protein sequence ID" value="GCL40359.1"/>
    <property type="molecule type" value="Genomic_DNA"/>
</dbReference>
<dbReference type="InterPro" id="IPR029060">
    <property type="entry name" value="PIN-like_dom_sf"/>
</dbReference>